<evidence type="ECO:0000256" key="2">
    <source>
        <dbReference type="ARBA" id="ARBA00007006"/>
    </source>
</evidence>
<feature type="transmembrane region" description="Helical" evidence="12">
    <location>
        <begin position="403"/>
        <end position="424"/>
    </location>
</feature>
<dbReference type="InterPro" id="IPR013766">
    <property type="entry name" value="Thioredoxin_domain"/>
</dbReference>
<feature type="transmembrane region" description="Helical" evidence="12">
    <location>
        <begin position="329"/>
        <end position="353"/>
    </location>
</feature>
<feature type="region of interest" description="Disordered" evidence="13">
    <location>
        <begin position="567"/>
        <end position="593"/>
    </location>
</feature>
<feature type="compositionally biased region" description="Basic and acidic residues" evidence="13">
    <location>
        <begin position="567"/>
        <end position="576"/>
    </location>
</feature>
<keyword evidence="9 12" id="KW-0406">Ion transport</keyword>
<evidence type="ECO:0000256" key="8">
    <source>
        <dbReference type="ARBA" id="ARBA00023053"/>
    </source>
</evidence>
<feature type="transmembrane region" description="Helical" evidence="12">
    <location>
        <begin position="102"/>
        <end position="124"/>
    </location>
</feature>
<keyword evidence="3 12" id="KW-0813">Transport</keyword>
<keyword evidence="7 12" id="KW-1133">Transmembrane helix</keyword>
<evidence type="ECO:0000313" key="18">
    <source>
        <dbReference type="Proteomes" id="UP001501427"/>
    </source>
</evidence>
<evidence type="ECO:0000256" key="1">
    <source>
        <dbReference type="ARBA" id="ARBA00004429"/>
    </source>
</evidence>
<gene>
    <name evidence="12" type="primary">nhaA</name>
    <name evidence="16" type="ORF">F4557_003517</name>
    <name evidence="15" type="ORF">GCM10009546_64140</name>
</gene>
<dbReference type="InterPro" id="IPR012336">
    <property type="entry name" value="Thioredoxin-like_fold"/>
</dbReference>
<feature type="transmembrane region" description="Helical" evidence="12">
    <location>
        <begin position="298"/>
        <end position="317"/>
    </location>
</feature>
<evidence type="ECO:0000313" key="17">
    <source>
        <dbReference type="Proteomes" id="UP000549343"/>
    </source>
</evidence>
<protein>
    <recommendedName>
        <fullName evidence="12">Na(+)/H(+) antiporter NhaA</fullName>
    </recommendedName>
    <alternativeName>
        <fullName evidence="12">Sodium/proton antiporter NhaA</fullName>
    </alternativeName>
</protein>
<evidence type="ECO:0000256" key="7">
    <source>
        <dbReference type="ARBA" id="ARBA00022989"/>
    </source>
</evidence>
<comment type="function">
    <text evidence="12">Na(+)/H(+) antiporter that extrudes sodium in exchange for external protons.</text>
</comment>
<evidence type="ECO:0000256" key="6">
    <source>
        <dbReference type="ARBA" id="ARBA00022692"/>
    </source>
</evidence>
<dbReference type="Pfam" id="PF06965">
    <property type="entry name" value="Na_H_antiport_1"/>
    <property type="match status" value="1"/>
</dbReference>
<reference evidence="18" key="2">
    <citation type="journal article" date="2019" name="Int. J. Syst. Evol. Microbiol.">
        <title>The Global Catalogue of Microorganisms (GCM) 10K type strain sequencing project: providing services to taxonomists for standard genome sequencing and annotation.</title>
        <authorList>
            <consortium name="The Broad Institute Genomics Platform"/>
            <consortium name="The Broad Institute Genome Sequencing Center for Infectious Disease"/>
            <person name="Wu L."/>
            <person name="Ma J."/>
        </authorList>
    </citation>
    <scope>NUCLEOTIDE SEQUENCE [LARGE SCALE GENOMIC DNA]</scope>
    <source>
        <strain evidence="18">JCM 10667</strain>
    </source>
</reference>
<keyword evidence="10 12" id="KW-0472">Membrane</keyword>
<reference evidence="15" key="4">
    <citation type="submission" date="2023-12" db="EMBL/GenBank/DDBJ databases">
        <authorList>
            <person name="Sun Q."/>
            <person name="Inoue M."/>
        </authorList>
    </citation>
    <scope>NUCLEOTIDE SEQUENCE</scope>
    <source>
        <strain evidence="15">JCM 10667</strain>
    </source>
</reference>
<keyword evidence="8 12" id="KW-0915">Sodium</keyword>
<dbReference type="Gene3D" id="1.20.1530.10">
    <property type="entry name" value="Na+/H+ antiporter like domain"/>
    <property type="match status" value="1"/>
</dbReference>
<keyword evidence="4 12" id="KW-0050">Antiport</keyword>
<feature type="transmembrane region" description="Helical" evidence="12">
    <location>
        <begin position="12"/>
        <end position="39"/>
    </location>
</feature>
<dbReference type="Pfam" id="PF13462">
    <property type="entry name" value="Thioredoxin_4"/>
    <property type="match status" value="1"/>
</dbReference>
<dbReference type="Proteomes" id="UP001501427">
    <property type="component" value="Unassembled WGS sequence"/>
</dbReference>
<dbReference type="GO" id="GO:0006885">
    <property type="term" value="P:regulation of pH"/>
    <property type="evidence" value="ECO:0007669"/>
    <property type="project" value="UniProtKB-UniRule"/>
</dbReference>
<reference evidence="16 17" key="3">
    <citation type="submission" date="2020-08" db="EMBL/GenBank/DDBJ databases">
        <title>Sequencing the genomes of 1000 actinobacteria strains.</title>
        <authorList>
            <person name="Klenk H.-P."/>
        </authorList>
    </citation>
    <scope>NUCLEOTIDE SEQUENCE [LARGE SCALE GENOMIC DNA]</scope>
    <source>
        <strain evidence="16 17">DSM 44772</strain>
    </source>
</reference>
<dbReference type="GO" id="GO:0015385">
    <property type="term" value="F:sodium:proton antiporter activity"/>
    <property type="evidence" value="ECO:0007669"/>
    <property type="project" value="UniProtKB-UniRule"/>
</dbReference>
<sequence length="617" mass="65394">MTERSVVPALPAGLRAFLVTATNSTSVLLAATVAGLLWANLPLGDSYEHFWETELAVSLGERGFSLTLREWVNDGLMTLFFFVIGLEISQQIRVGQLRDRRLVAVPVVAAAGGIAAPALIYTAINAGGPGAAGWGIPVASDTAFVLGLLAVIGARCPEPLRLFVLTLTVVDDILAILIVAVFYTEDLSPWALLAVAVLVGLIVALRWLQIWRAPAYVALGLGVWAAMLESGVHPTAAGVLLGMLVTVYAPSEHKLLTASEIVHALSRDPSPELERLATRSVQRTVSINERLQLRLLPWTSYVIVPVFAFANAGVVLNAETLGEAATSPIAIGVAAGLLLGKFGGIAIGTFIPLRLGWGGLPGNLVWGQVLGGAAVSGIGFTVALFITGLAFADEPAMQSQAKIGILAGSLLAAVMGWLIFRLAWDRGGVCAPPGAPGDDGAFEPGPLPPVTARDHVRGPDDAPVALVEYGDFECPYCGRAVDTIRRLQEQYGDRLRYVFRHFPLREVHPHAVSAAVVSEAAADRGRFWEMHDLLFANQLALTDADLTSYAERLGVEAWADLARHRERVNTDREAGERSGASGTPTFFVNGTLHEGPHDQAGLAAAIDQALEEARGAP</sequence>
<accession>A0A7W7MYL1</accession>
<evidence type="ECO:0000256" key="9">
    <source>
        <dbReference type="ARBA" id="ARBA00023065"/>
    </source>
</evidence>
<evidence type="ECO:0000313" key="16">
    <source>
        <dbReference type="EMBL" id="MBB4775099.1"/>
    </source>
</evidence>
<evidence type="ECO:0000256" key="10">
    <source>
        <dbReference type="ARBA" id="ARBA00023136"/>
    </source>
</evidence>
<feature type="transmembrane region" description="Helical" evidence="12">
    <location>
        <begin position="215"/>
        <end position="248"/>
    </location>
</feature>
<dbReference type="EMBL" id="JACHMV010000001">
    <property type="protein sequence ID" value="MBB4775099.1"/>
    <property type="molecule type" value="Genomic_DNA"/>
</dbReference>
<feature type="transmembrane region" description="Helical" evidence="12">
    <location>
        <begin position="190"/>
        <end position="208"/>
    </location>
</feature>
<dbReference type="PANTHER" id="PTHR30341">
    <property type="entry name" value="SODIUM ION/PROTON ANTIPORTER NHAA-RELATED"/>
    <property type="match status" value="1"/>
</dbReference>
<keyword evidence="11 12" id="KW-0739">Sodium transport</keyword>
<dbReference type="InterPro" id="IPR004670">
    <property type="entry name" value="NhaA"/>
</dbReference>
<dbReference type="NCBIfam" id="TIGR00773">
    <property type="entry name" value="NhaA"/>
    <property type="match status" value="1"/>
</dbReference>
<comment type="similarity">
    <text evidence="12">Belongs to the NhaA Na(+)/H(+) (TC 2.A.33) antiporter family.</text>
</comment>
<name>A0A7W7MYL1_9ACTN</name>
<keyword evidence="18" id="KW-1185">Reference proteome</keyword>
<organism evidence="16 17">
    <name type="scientific">Actinomadura livida</name>
    <dbReference type="NCBI Taxonomy" id="79909"/>
    <lineage>
        <taxon>Bacteria</taxon>
        <taxon>Bacillati</taxon>
        <taxon>Actinomycetota</taxon>
        <taxon>Actinomycetes</taxon>
        <taxon>Streptosporangiales</taxon>
        <taxon>Thermomonosporaceae</taxon>
        <taxon>Actinomadura</taxon>
    </lineage>
</organism>
<comment type="catalytic activity">
    <reaction evidence="12">
        <text>Na(+)(in) + 2 H(+)(out) = Na(+)(out) + 2 H(+)(in)</text>
        <dbReference type="Rhea" id="RHEA:29251"/>
        <dbReference type="ChEBI" id="CHEBI:15378"/>
        <dbReference type="ChEBI" id="CHEBI:29101"/>
    </reaction>
</comment>
<dbReference type="InterPro" id="IPR036249">
    <property type="entry name" value="Thioredoxin-like_sf"/>
</dbReference>
<dbReference type="EMBL" id="BAAAHD010000075">
    <property type="protein sequence ID" value="GAA0592921.1"/>
    <property type="molecule type" value="Genomic_DNA"/>
</dbReference>
<keyword evidence="5 12" id="KW-1003">Cell membrane</keyword>
<proteinExistence type="inferred from homology"/>
<dbReference type="GO" id="GO:0005886">
    <property type="term" value="C:plasma membrane"/>
    <property type="evidence" value="ECO:0007669"/>
    <property type="project" value="UniProtKB-SubCell"/>
</dbReference>
<feature type="domain" description="Thioredoxin" evidence="14">
    <location>
        <begin position="441"/>
        <end position="611"/>
    </location>
</feature>
<feature type="transmembrane region" description="Helical" evidence="12">
    <location>
        <begin position="71"/>
        <end position="90"/>
    </location>
</feature>
<comment type="subcellular location">
    <subcellularLocation>
        <location evidence="1">Cell inner membrane</location>
        <topology evidence="1">Multi-pass membrane protein</topology>
    </subcellularLocation>
    <subcellularLocation>
        <location evidence="12">Cell membrane</location>
        <topology evidence="12">Multi-pass membrane protein</topology>
    </subcellularLocation>
</comment>
<dbReference type="RefSeq" id="WP_229807995.1">
    <property type="nucleotide sequence ID" value="NZ_BAAAHD010000075.1"/>
</dbReference>
<dbReference type="Proteomes" id="UP000549343">
    <property type="component" value="Unassembled WGS sequence"/>
</dbReference>
<dbReference type="HAMAP" id="MF_01844">
    <property type="entry name" value="NhaA"/>
    <property type="match status" value="1"/>
</dbReference>
<feature type="transmembrane region" description="Helical" evidence="12">
    <location>
        <begin position="130"/>
        <end position="150"/>
    </location>
</feature>
<keyword evidence="6 12" id="KW-0812">Transmembrane</keyword>
<reference evidence="15" key="1">
    <citation type="journal article" date="2014" name="Int. J. Syst. Evol. Microbiol.">
        <title>Complete genome of a new Firmicutes species belonging to the dominant human colonic microbiota ('Ruminococcus bicirculans') reveals two chromosomes and a selective capacity to utilize plant glucans.</title>
        <authorList>
            <consortium name="NISC Comparative Sequencing Program"/>
            <person name="Wegmann U."/>
            <person name="Louis P."/>
            <person name="Goesmann A."/>
            <person name="Henrissat B."/>
            <person name="Duncan S.H."/>
            <person name="Flint H.J."/>
        </authorList>
    </citation>
    <scope>NUCLEOTIDE SEQUENCE</scope>
    <source>
        <strain evidence="15">JCM 10667</strain>
    </source>
</reference>
<evidence type="ECO:0000256" key="12">
    <source>
        <dbReference type="HAMAP-Rule" id="MF_01844"/>
    </source>
</evidence>
<evidence type="ECO:0000256" key="13">
    <source>
        <dbReference type="SAM" id="MobiDB-lite"/>
    </source>
</evidence>
<evidence type="ECO:0000313" key="15">
    <source>
        <dbReference type="EMBL" id="GAA0592921.1"/>
    </source>
</evidence>
<dbReference type="PANTHER" id="PTHR30341:SF0">
    <property type="entry name" value="NA(+)_H(+) ANTIPORTER NHAA"/>
    <property type="match status" value="1"/>
</dbReference>
<evidence type="ECO:0000259" key="14">
    <source>
        <dbReference type="PROSITE" id="PS51352"/>
    </source>
</evidence>
<comment type="similarity">
    <text evidence="2">In the N-terminal section; belongs to the NhaA Na(+)/H(+) (TC 2.A.33) antiporter family.</text>
</comment>
<dbReference type="PROSITE" id="PS51352">
    <property type="entry name" value="THIOREDOXIN_2"/>
    <property type="match status" value="1"/>
</dbReference>
<feature type="transmembrane region" description="Helical" evidence="12">
    <location>
        <begin position="162"/>
        <end position="184"/>
    </location>
</feature>
<dbReference type="AlphaFoldDB" id="A0A7W7MYL1"/>
<comment type="caution">
    <text evidence="16">The sequence shown here is derived from an EMBL/GenBank/DDBJ whole genome shotgun (WGS) entry which is preliminary data.</text>
</comment>
<evidence type="ECO:0000256" key="11">
    <source>
        <dbReference type="ARBA" id="ARBA00023201"/>
    </source>
</evidence>
<evidence type="ECO:0000256" key="4">
    <source>
        <dbReference type="ARBA" id="ARBA00022449"/>
    </source>
</evidence>
<dbReference type="InterPro" id="IPR023171">
    <property type="entry name" value="Na/H_antiporter_dom_sf"/>
</dbReference>
<evidence type="ECO:0000256" key="3">
    <source>
        <dbReference type="ARBA" id="ARBA00022448"/>
    </source>
</evidence>
<dbReference type="Gene3D" id="3.40.30.10">
    <property type="entry name" value="Glutaredoxin"/>
    <property type="match status" value="1"/>
</dbReference>
<evidence type="ECO:0000256" key="5">
    <source>
        <dbReference type="ARBA" id="ARBA00022475"/>
    </source>
</evidence>
<dbReference type="SUPFAM" id="SSF52833">
    <property type="entry name" value="Thioredoxin-like"/>
    <property type="match status" value="1"/>
</dbReference>
<feature type="transmembrane region" description="Helical" evidence="12">
    <location>
        <begin position="365"/>
        <end position="391"/>
    </location>
</feature>